<dbReference type="HOGENOM" id="CLU_1787935_0_0_1"/>
<evidence type="ECO:0000313" key="2">
    <source>
        <dbReference type="Proteomes" id="UP000007431"/>
    </source>
</evidence>
<dbReference type="EMBL" id="GL377306">
    <property type="protein sequence ID" value="EFI97264.1"/>
    <property type="molecule type" value="Genomic_DNA"/>
</dbReference>
<dbReference type="GeneID" id="9589654"/>
<proteinExistence type="predicted"/>
<dbReference type="KEGG" id="scm:SCHCO_02502002"/>
<accession>D8Q4N1</accession>
<sequence length="145" mass="16059">MLSHHVRPQTTSEGVRAFPMMLYVLGASPRQLYGRRATRRLIICDKREWVAPPTLLPLSCGPGESPSRRFSASRVSVSHFEVTTSVRRARNRSQLACRAVACRASCTPRSSPSFNGMGWGVRASSSRARMRALTMRGTAEEAQSH</sequence>
<reference evidence="1 2" key="1">
    <citation type="journal article" date="2010" name="Nat. Biotechnol.">
        <title>Genome sequence of the model mushroom Schizophyllum commune.</title>
        <authorList>
            <person name="Ohm R.A."/>
            <person name="de Jong J.F."/>
            <person name="Lugones L.G."/>
            <person name="Aerts A."/>
            <person name="Kothe E."/>
            <person name="Stajich J.E."/>
            <person name="de Vries R.P."/>
            <person name="Record E."/>
            <person name="Levasseur A."/>
            <person name="Baker S.E."/>
            <person name="Bartholomew K.A."/>
            <person name="Coutinho P.M."/>
            <person name="Erdmann S."/>
            <person name="Fowler T.J."/>
            <person name="Gathman A.C."/>
            <person name="Lombard V."/>
            <person name="Henrissat B."/>
            <person name="Knabe N."/>
            <person name="Kuees U."/>
            <person name="Lilly W.W."/>
            <person name="Lindquist E."/>
            <person name="Lucas S."/>
            <person name="Magnuson J.K."/>
            <person name="Piumi F."/>
            <person name="Raudaskoski M."/>
            <person name="Salamov A."/>
            <person name="Schmutz J."/>
            <person name="Schwarze F.W.M.R."/>
            <person name="vanKuyk P.A."/>
            <person name="Horton J.S."/>
            <person name="Grigoriev I.V."/>
            <person name="Woesten H.A.B."/>
        </authorList>
    </citation>
    <scope>NUCLEOTIDE SEQUENCE [LARGE SCALE GENOMIC DNA]</scope>
    <source>
        <strain evidence="2">H4-8 / FGSC 9210</strain>
    </source>
</reference>
<organism evidence="2">
    <name type="scientific">Schizophyllum commune (strain H4-8 / FGSC 9210)</name>
    <name type="common">Split gill fungus</name>
    <dbReference type="NCBI Taxonomy" id="578458"/>
    <lineage>
        <taxon>Eukaryota</taxon>
        <taxon>Fungi</taxon>
        <taxon>Dikarya</taxon>
        <taxon>Basidiomycota</taxon>
        <taxon>Agaricomycotina</taxon>
        <taxon>Agaricomycetes</taxon>
        <taxon>Agaricomycetidae</taxon>
        <taxon>Agaricales</taxon>
        <taxon>Schizophyllaceae</taxon>
        <taxon>Schizophyllum</taxon>
    </lineage>
</organism>
<dbReference type="AlphaFoldDB" id="D8Q4N1"/>
<protein>
    <submittedName>
        <fullName evidence="1">Expressed protein</fullName>
    </submittedName>
</protein>
<gene>
    <name evidence="1" type="ORF">SCHCODRAFT_85195</name>
</gene>
<name>D8Q4N1_SCHCM</name>
<dbReference type="Proteomes" id="UP000007431">
    <property type="component" value="Unassembled WGS sequence"/>
</dbReference>
<keyword evidence="2" id="KW-1185">Reference proteome</keyword>
<dbReference type="RefSeq" id="XP_003032167.1">
    <property type="nucleotide sequence ID" value="XM_003032121.1"/>
</dbReference>
<dbReference type="VEuPathDB" id="FungiDB:SCHCODRAFT_02502002"/>
<evidence type="ECO:0000313" key="1">
    <source>
        <dbReference type="EMBL" id="EFI97264.1"/>
    </source>
</evidence>
<dbReference type="InParanoid" id="D8Q4N1"/>